<proteinExistence type="predicted"/>
<comment type="caution">
    <text evidence="2">The sequence shown here is derived from an EMBL/GenBank/DDBJ whole genome shotgun (WGS) entry which is preliminary data.</text>
</comment>
<dbReference type="EMBL" id="LAZR01009648">
    <property type="protein sequence ID" value="KKM71384.1"/>
    <property type="molecule type" value="Genomic_DNA"/>
</dbReference>
<name>A0A0F9JNJ9_9ZZZZ</name>
<keyword evidence="1" id="KW-0472">Membrane</keyword>
<gene>
    <name evidence="2" type="ORF">LCGC14_1431220</name>
</gene>
<accession>A0A0F9JNJ9</accession>
<sequence>TNGLGNTGTLLIAAAISAAVGAAYAMAIKTRKPIRNAALVMGGITLGTGLLAIAATKANGAAVAAVAPG</sequence>
<dbReference type="AlphaFoldDB" id="A0A0F9JNJ9"/>
<keyword evidence="1" id="KW-1133">Transmembrane helix</keyword>
<feature type="non-terminal residue" evidence="2">
    <location>
        <position position="1"/>
    </location>
</feature>
<protein>
    <submittedName>
        <fullName evidence="2">Uncharacterized protein</fullName>
    </submittedName>
</protein>
<reference evidence="2" key="1">
    <citation type="journal article" date="2015" name="Nature">
        <title>Complex archaea that bridge the gap between prokaryotes and eukaryotes.</title>
        <authorList>
            <person name="Spang A."/>
            <person name="Saw J.H."/>
            <person name="Jorgensen S.L."/>
            <person name="Zaremba-Niedzwiedzka K."/>
            <person name="Martijn J."/>
            <person name="Lind A.E."/>
            <person name="van Eijk R."/>
            <person name="Schleper C."/>
            <person name="Guy L."/>
            <person name="Ettema T.J."/>
        </authorList>
    </citation>
    <scope>NUCLEOTIDE SEQUENCE</scope>
</reference>
<keyword evidence="1" id="KW-0812">Transmembrane</keyword>
<evidence type="ECO:0000256" key="1">
    <source>
        <dbReference type="SAM" id="Phobius"/>
    </source>
</evidence>
<feature type="transmembrane region" description="Helical" evidence="1">
    <location>
        <begin position="37"/>
        <end position="55"/>
    </location>
</feature>
<evidence type="ECO:0000313" key="2">
    <source>
        <dbReference type="EMBL" id="KKM71384.1"/>
    </source>
</evidence>
<organism evidence="2">
    <name type="scientific">marine sediment metagenome</name>
    <dbReference type="NCBI Taxonomy" id="412755"/>
    <lineage>
        <taxon>unclassified sequences</taxon>
        <taxon>metagenomes</taxon>
        <taxon>ecological metagenomes</taxon>
    </lineage>
</organism>
<feature type="transmembrane region" description="Helical" evidence="1">
    <location>
        <begin position="6"/>
        <end position="25"/>
    </location>
</feature>